<dbReference type="OMA" id="VEEEWRP"/>
<evidence type="ECO:0000313" key="6">
    <source>
        <dbReference type="Proteomes" id="UP000026962"/>
    </source>
</evidence>
<evidence type="ECO:0000256" key="1">
    <source>
        <dbReference type="ARBA" id="ARBA00022737"/>
    </source>
</evidence>
<protein>
    <recommendedName>
        <fullName evidence="4">RCC1-like domain-containing protein</fullName>
    </recommendedName>
</protein>
<feature type="repeat" description="RCC1" evidence="2">
    <location>
        <begin position="607"/>
        <end position="642"/>
    </location>
</feature>
<feature type="repeat" description="RCC1" evidence="2">
    <location>
        <begin position="489"/>
        <end position="540"/>
    </location>
</feature>
<dbReference type="InterPro" id="IPR058923">
    <property type="entry name" value="RCC1-like_dom"/>
</dbReference>
<dbReference type="PANTHER" id="PTHR22870:SF24">
    <property type="entry name" value="REGULATOR OF CHROMOSOME CONDENSATION (RCC1) FAMILY PROTEIN"/>
    <property type="match status" value="1"/>
</dbReference>
<dbReference type="eggNOG" id="KOG1426">
    <property type="taxonomic scope" value="Eukaryota"/>
</dbReference>
<dbReference type="EnsemblPlants" id="OPUNC12G07980.3">
    <property type="protein sequence ID" value="OPUNC12G07980.3"/>
    <property type="gene ID" value="OPUNC12G07980"/>
</dbReference>
<dbReference type="InterPro" id="IPR000408">
    <property type="entry name" value="Reg_chr_condens"/>
</dbReference>
<dbReference type="Gramene" id="OPUNC12G07980.3">
    <property type="protein sequence ID" value="OPUNC12G07980.3"/>
    <property type="gene ID" value="OPUNC12G07980"/>
</dbReference>
<feature type="repeat" description="RCC1" evidence="2">
    <location>
        <begin position="379"/>
        <end position="431"/>
    </location>
</feature>
<sequence>MAPTPPSMTHLSATAMVPRWPLRFAPRRRLLDTSSLPDTKNQPTRVERGERKTKLQKYASKQQRPLLSLLHARTSSLLGGSSLSVACSLLSLSSPPWRMDATTSTGASSSLPLHLIIDDALALVSPLQQSFQRSQRHCFGDSAPGEFPLAANPSIVLHVLTSCNLEPDDLAHLEASSILLFLSNATCSFFRKPANFPPDFQLSMSELAALDMCQKRAIFKPMTQQEREMFKQRCGGSWKLVLRFIMAGEACCRREKSQAIAGPGHSIAVTTSGAVYTFGSNSSGQLGHGSLEEEWRPRIIRSLQGIRIIQAAAGAGRTMLVSDAGRVYAFGKDSFGEVEYAAQGSRVVTTPQMVESLKDIYIVQAAIGNFFTAVLSREGCVYTFSWGNDMKLGHQTEPNDVQPHLLAGPLENIPVVQIAAGYCYLLALACQPSGMSVYSVGCGLGGKLGHGSRTDEKYPRLIEQFQALNIQPVVVAAGAWHAAVVGKDGRVCTWGWGRYGCLGHGNEECESVPKVVESLVNVRAVHVATGDYTTFVVSDKGDVYSFGCGESSSLGHNTITEGNNRHTNVLSPELVTSLKRTKERVAQISLTNSIYWNAHTFALTDSGKLYAFGAGDKGQLGTELVAQQSERGTPERVDINLS</sequence>
<dbReference type="Gene3D" id="2.130.10.30">
    <property type="entry name" value="Regulator of chromosome condensation 1/beta-lactamase-inhibitor protein II"/>
    <property type="match status" value="2"/>
</dbReference>
<dbReference type="SUPFAM" id="SSF50985">
    <property type="entry name" value="RCC1/BLIP-II"/>
    <property type="match status" value="1"/>
</dbReference>
<reference evidence="5" key="2">
    <citation type="submission" date="2018-05" db="EMBL/GenBank/DDBJ databases">
        <title>OpunRS2 (Oryza punctata Reference Sequence Version 2).</title>
        <authorList>
            <person name="Zhang J."/>
            <person name="Kudrna D."/>
            <person name="Lee S."/>
            <person name="Talag J."/>
            <person name="Welchert J."/>
            <person name="Wing R.A."/>
        </authorList>
    </citation>
    <scope>NUCLEOTIDE SEQUENCE [LARGE SCALE GENOMIC DNA]</scope>
</reference>
<feature type="domain" description="RCC1-like" evidence="4">
    <location>
        <begin position="257"/>
        <end position="589"/>
    </location>
</feature>
<feature type="repeat" description="RCC1" evidence="2">
    <location>
        <begin position="273"/>
        <end position="324"/>
    </location>
</feature>
<dbReference type="PROSITE" id="PS00626">
    <property type="entry name" value="RCC1_2"/>
    <property type="match status" value="1"/>
</dbReference>
<dbReference type="Pfam" id="PF25390">
    <property type="entry name" value="WD40_RLD"/>
    <property type="match status" value="1"/>
</dbReference>
<dbReference type="PANTHER" id="PTHR22870">
    <property type="entry name" value="REGULATOR OF CHROMOSOME CONDENSATION"/>
    <property type="match status" value="1"/>
</dbReference>
<proteinExistence type="predicted"/>
<accession>A0A0E0MLE7</accession>
<dbReference type="AlphaFoldDB" id="A0A0E0MLE7"/>
<keyword evidence="1" id="KW-0677">Repeat</keyword>
<feature type="compositionally biased region" description="Polar residues" evidence="3">
    <location>
        <begin position="32"/>
        <end position="44"/>
    </location>
</feature>
<dbReference type="PRINTS" id="PR00633">
    <property type="entry name" value="RCCNDNSATION"/>
</dbReference>
<evidence type="ECO:0000259" key="4">
    <source>
        <dbReference type="Pfam" id="PF25390"/>
    </source>
</evidence>
<feature type="region of interest" description="Disordered" evidence="3">
    <location>
        <begin position="31"/>
        <end position="59"/>
    </location>
</feature>
<dbReference type="Proteomes" id="UP000026962">
    <property type="component" value="Chromosome 12"/>
</dbReference>
<evidence type="ECO:0000256" key="3">
    <source>
        <dbReference type="SAM" id="MobiDB-lite"/>
    </source>
</evidence>
<feature type="repeat" description="RCC1" evidence="2">
    <location>
        <begin position="435"/>
        <end position="488"/>
    </location>
</feature>
<dbReference type="InterPro" id="IPR009091">
    <property type="entry name" value="RCC1/BLIP-II"/>
</dbReference>
<organism evidence="5">
    <name type="scientific">Oryza punctata</name>
    <name type="common">Red rice</name>
    <dbReference type="NCBI Taxonomy" id="4537"/>
    <lineage>
        <taxon>Eukaryota</taxon>
        <taxon>Viridiplantae</taxon>
        <taxon>Streptophyta</taxon>
        <taxon>Embryophyta</taxon>
        <taxon>Tracheophyta</taxon>
        <taxon>Spermatophyta</taxon>
        <taxon>Magnoliopsida</taxon>
        <taxon>Liliopsida</taxon>
        <taxon>Poales</taxon>
        <taxon>Poaceae</taxon>
        <taxon>BOP clade</taxon>
        <taxon>Oryzoideae</taxon>
        <taxon>Oryzeae</taxon>
        <taxon>Oryzinae</taxon>
        <taxon>Oryza</taxon>
    </lineage>
</organism>
<keyword evidence="6" id="KW-1185">Reference proteome</keyword>
<dbReference type="InterPro" id="IPR051210">
    <property type="entry name" value="Ub_ligase/GEF_domain"/>
</dbReference>
<name>A0A0E0MLE7_ORYPU</name>
<dbReference type="PROSITE" id="PS50012">
    <property type="entry name" value="RCC1_3"/>
    <property type="match status" value="7"/>
</dbReference>
<feature type="repeat" description="RCC1" evidence="2">
    <location>
        <begin position="325"/>
        <end position="378"/>
    </location>
</feature>
<evidence type="ECO:0000313" key="5">
    <source>
        <dbReference type="EnsemblPlants" id="OPUNC12G07980.3"/>
    </source>
</evidence>
<dbReference type="STRING" id="4537.A0A0E0MLE7"/>
<feature type="repeat" description="RCC1" evidence="2">
    <location>
        <begin position="541"/>
        <end position="606"/>
    </location>
</feature>
<evidence type="ECO:0000256" key="2">
    <source>
        <dbReference type="PROSITE-ProRule" id="PRU00235"/>
    </source>
</evidence>
<reference evidence="5" key="1">
    <citation type="submission" date="2015-04" db="UniProtKB">
        <authorList>
            <consortium name="EnsemblPlants"/>
        </authorList>
    </citation>
    <scope>IDENTIFICATION</scope>
</reference>